<organism evidence="1 2">
    <name type="scientific">candidate division KSB3 bacterium</name>
    <dbReference type="NCBI Taxonomy" id="2044937"/>
    <lineage>
        <taxon>Bacteria</taxon>
        <taxon>candidate division KSB3</taxon>
    </lineage>
</organism>
<dbReference type="AlphaFoldDB" id="A0A2G6KJK7"/>
<evidence type="ECO:0000313" key="1">
    <source>
        <dbReference type="EMBL" id="PIE35858.1"/>
    </source>
</evidence>
<reference evidence="1 2" key="1">
    <citation type="submission" date="2017-10" db="EMBL/GenBank/DDBJ databases">
        <title>Novel microbial diversity and functional potential in the marine mammal oral microbiome.</title>
        <authorList>
            <person name="Dudek N.K."/>
            <person name="Sun C.L."/>
            <person name="Burstein D."/>
            <person name="Kantor R.S."/>
            <person name="Aliaga Goltsman D.S."/>
            <person name="Bik E.M."/>
            <person name="Thomas B.C."/>
            <person name="Banfield J.F."/>
            <person name="Relman D.A."/>
        </authorList>
    </citation>
    <scope>NUCLEOTIDE SEQUENCE [LARGE SCALE GENOMIC DNA]</scope>
    <source>
        <strain evidence="1">DOLJORAL78_47_16</strain>
    </source>
</reference>
<evidence type="ECO:0000313" key="2">
    <source>
        <dbReference type="Proteomes" id="UP000230821"/>
    </source>
</evidence>
<gene>
    <name evidence="1" type="ORF">CSA56_02585</name>
</gene>
<name>A0A2G6KJK7_9BACT</name>
<comment type="caution">
    <text evidence="1">The sequence shown here is derived from an EMBL/GenBank/DDBJ whole genome shotgun (WGS) entry which is preliminary data.</text>
</comment>
<accession>A0A2G6KJK7</accession>
<dbReference type="EMBL" id="PDSK01000031">
    <property type="protein sequence ID" value="PIE35858.1"/>
    <property type="molecule type" value="Genomic_DNA"/>
</dbReference>
<protein>
    <submittedName>
        <fullName evidence="1">Uncharacterized protein</fullName>
    </submittedName>
</protein>
<dbReference type="Proteomes" id="UP000230821">
    <property type="component" value="Unassembled WGS sequence"/>
</dbReference>
<sequence length="64" mass="7236">MTYDALSMTRRGISQKGLEGDVEIACMLFYNEEHTEVCNKKVGNMPTFLLPFRSYGMAGAREKV</sequence>
<proteinExistence type="predicted"/>